<dbReference type="AlphaFoldDB" id="G6EGB4"/>
<proteinExistence type="predicted"/>
<evidence type="ECO:0000313" key="2">
    <source>
        <dbReference type="EMBL" id="EHJ59803.1"/>
    </source>
</evidence>
<gene>
    <name evidence="2" type="ORF">NSU_3385</name>
</gene>
<dbReference type="EMBL" id="AGFM01000054">
    <property type="protein sequence ID" value="EHJ59803.1"/>
    <property type="molecule type" value="Genomic_DNA"/>
</dbReference>
<evidence type="ECO:0000256" key="1">
    <source>
        <dbReference type="SAM" id="Phobius"/>
    </source>
</evidence>
<keyword evidence="3" id="KW-1185">Reference proteome</keyword>
<evidence type="ECO:0000313" key="3">
    <source>
        <dbReference type="Proteomes" id="UP000004030"/>
    </source>
</evidence>
<reference evidence="2 3" key="1">
    <citation type="journal article" date="2012" name="J. Bacteriol.">
        <title>Genome sequence of benzo(a)pyrene-degrading bacterium Novosphingobium pentaromativorans US6-1.</title>
        <authorList>
            <person name="Luo Y.R."/>
            <person name="Kang S.G."/>
            <person name="Kim S.J."/>
            <person name="Kim M.R."/>
            <person name="Li N."/>
            <person name="Lee J.H."/>
            <person name="Kwon K.K."/>
        </authorList>
    </citation>
    <scope>NUCLEOTIDE SEQUENCE [LARGE SCALE GENOMIC DNA]</scope>
    <source>
        <strain evidence="2 3">US6-1</strain>
    </source>
</reference>
<keyword evidence="1" id="KW-0472">Membrane</keyword>
<keyword evidence="1" id="KW-1133">Transmembrane helix</keyword>
<keyword evidence="1" id="KW-0812">Transmembrane</keyword>
<name>G6EGB4_9SPHN</name>
<protein>
    <submittedName>
        <fullName evidence="2">Uncharacterized protein</fullName>
    </submittedName>
</protein>
<organism evidence="2 3">
    <name type="scientific">Novosphingobium pentaromativorans US6-1</name>
    <dbReference type="NCBI Taxonomy" id="1088721"/>
    <lineage>
        <taxon>Bacteria</taxon>
        <taxon>Pseudomonadati</taxon>
        <taxon>Pseudomonadota</taxon>
        <taxon>Alphaproteobacteria</taxon>
        <taxon>Sphingomonadales</taxon>
        <taxon>Sphingomonadaceae</taxon>
        <taxon>Novosphingobium</taxon>
    </lineage>
</organism>
<dbReference type="Proteomes" id="UP000004030">
    <property type="component" value="Unassembled WGS sequence"/>
</dbReference>
<accession>G6EGB4</accession>
<sequence length="77" mass="8011">MILIFLMTGLIGLTSGAIAGLFTTTIAIQAALLVPSMVLGTWLGSTLFNRSAEAVFRKAAFVALGLIAMTSLVAAFY</sequence>
<feature type="transmembrane region" description="Helical" evidence="1">
    <location>
        <begin position="26"/>
        <end position="47"/>
    </location>
</feature>
<feature type="transmembrane region" description="Helical" evidence="1">
    <location>
        <begin position="59"/>
        <end position="76"/>
    </location>
</feature>
<comment type="caution">
    <text evidence="2">The sequence shown here is derived from an EMBL/GenBank/DDBJ whole genome shotgun (WGS) entry which is preliminary data.</text>
</comment>